<feature type="transmembrane region" description="Helical" evidence="1">
    <location>
        <begin position="85"/>
        <end position="102"/>
    </location>
</feature>
<dbReference type="EMBL" id="CAKASE010000046">
    <property type="protein sequence ID" value="CAG9561209.1"/>
    <property type="molecule type" value="Genomic_DNA"/>
</dbReference>
<dbReference type="AlphaFoldDB" id="A0A8J2VQB2"/>
<accession>A0A8J2VQB2</accession>
<feature type="transmembrane region" description="Helical" evidence="1">
    <location>
        <begin position="46"/>
        <end position="73"/>
    </location>
</feature>
<evidence type="ECO:0000313" key="2">
    <source>
        <dbReference type="EMBL" id="CAG9561209.1"/>
    </source>
</evidence>
<protein>
    <submittedName>
        <fullName evidence="2">(African queen) hypothetical protein</fullName>
    </submittedName>
</protein>
<reference evidence="2" key="1">
    <citation type="submission" date="2021-09" db="EMBL/GenBank/DDBJ databases">
        <authorList>
            <person name="Martin H S."/>
        </authorList>
    </citation>
    <scope>NUCLEOTIDE SEQUENCE</scope>
</reference>
<name>A0A8J2VQB2_9NEOP</name>
<evidence type="ECO:0000256" key="1">
    <source>
        <dbReference type="SAM" id="Phobius"/>
    </source>
</evidence>
<sequence length="123" mass="13553">MDTVNDTDLATESSGIINLLNITNVGDKDNSSRDLVLPQDDSTTSVIFEVFIITQIVMTAMELVISIAAALRISRWRRNYRNQMLMQLSLALLCSYVLLIILCIKSNTKSCDVLAGNSVANVL</sequence>
<comment type="caution">
    <text evidence="2">The sequence shown here is derived from an EMBL/GenBank/DDBJ whole genome shotgun (WGS) entry which is preliminary data.</text>
</comment>
<gene>
    <name evidence="2" type="ORF">DCHRY22_LOCUS2756</name>
</gene>
<dbReference type="OrthoDB" id="7200218at2759"/>
<keyword evidence="1" id="KW-0812">Transmembrane</keyword>
<dbReference type="Proteomes" id="UP000789524">
    <property type="component" value="Unassembled WGS sequence"/>
</dbReference>
<keyword evidence="1" id="KW-1133">Transmembrane helix</keyword>
<evidence type="ECO:0000313" key="3">
    <source>
        <dbReference type="Proteomes" id="UP000789524"/>
    </source>
</evidence>
<keyword evidence="3" id="KW-1185">Reference proteome</keyword>
<organism evidence="2 3">
    <name type="scientific">Danaus chrysippus</name>
    <name type="common">African queen</name>
    <dbReference type="NCBI Taxonomy" id="151541"/>
    <lineage>
        <taxon>Eukaryota</taxon>
        <taxon>Metazoa</taxon>
        <taxon>Ecdysozoa</taxon>
        <taxon>Arthropoda</taxon>
        <taxon>Hexapoda</taxon>
        <taxon>Insecta</taxon>
        <taxon>Pterygota</taxon>
        <taxon>Neoptera</taxon>
        <taxon>Endopterygota</taxon>
        <taxon>Lepidoptera</taxon>
        <taxon>Glossata</taxon>
        <taxon>Ditrysia</taxon>
        <taxon>Papilionoidea</taxon>
        <taxon>Nymphalidae</taxon>
        <taxon>Danainae</taxon>
        <taxon>Danaini</taxon>
        <taxon>Danaina</taxon>
        <taxon>Danaus</taxon>
        <taxon>Anosia</taxon>
    </lineage>
</organism>
<keyword evidence="1" id="KW-0472">Membrane</keyword>
<proteinExistence type="predicted"/>